<proteinExistence type="predicted"/>
<accession>A0AAD9D7X7</accession>
<dbReference type="EMBL" id="JATAAI010000030">
    <property type="protein sequence ID" value="KAK1736018.1"/>
    <property type="molecule type" value="Genomic_DNA"/>
</dbReference>
<feature type="compositionally biased region" description="Basic and acidic residues" evidence="1">
    <location>
        <begin position="57"/>
        <end position="69"/>
    </location>
</feature>
<feature type="compositionally biased region" description="Basic and acidic residues" evidence="1">
    <location>
        <begin position="152"/>
        <end position="161"/>
    </location>
</feature>
<gene>
    <name evidence="2" type="ORF">QTG54_013154</name>
</gene>
<feature type="region of interest" description="Disordered" evidence="1">
    <location>
        <begin position="152"/>
        <end position="173"/>
    </location>
</feature>
<keyword evidence="3" id="KW-1185">Reference proteome</keyword>
<feature type="region of interest" description="Disordered" evidence="1">
    <location>
        <begin position="57"/>
        <end position="91"/>
    </location>
</feature>
<feature type="compositionally biased region" description="Polar residues" evidence="1">
    <location>
        <begin position="188"/>
        <end position="197"/>
    </location>
</feature>
<sequence length="236" mass="25563">MGACSCWDSSWDDVQISSGNGDAEPVNHYEHSSCRGSTAEEELKKITNEIIQSVREAAKEATAEKEDAKSSLLKRNNNDESKPAASDGKEDGLSTYLIGKDSCPSFAPLRYSLLPKDTIRHILPEADDNPHYKANMDASIFKIDAEIEQKRAEEESKETNLQKRTNFTNGKSNTASVGKVAAVGGRPTNGNPASTVGGNRADTAMLVGRAGRGRFSKGVGRGGGRERFRRFIIPSK</sequence>
<dbReference type="AlphaFoldDB" id="A0AAD9D7X7"/>
<evidence type="ECO:0000313" key="3">
    <source>
        <dbReference type="Proteomes" id="UP001224775"/>
    </source>
</evidence>
<dbReference type="Proteomes" id="UP001224775">
    <property type="component" value="Unassembled WGS sequence"/>
</dbReference>
<feature type="compositionally biased region" description="Polar residues" evidence="1">
    <location>
        <begin position="162"/>
        <end position="173"/>
    </location>
</feature>
<evidence type="ECO:0000313" key="2">
    <source>
        <dbReference type="EMBL" id="KAK1736018.1"/>
    </source>
</evidence>
<protein>
    <submittedName>
        <fullName evidence="2">Uncharacterized protein</fullName>
    </submittedName>
</protein>
<feature type="compositionally biased region" description="Basic and acidic residues" evidence="1">
    <location>
        <begin position="76"/>
        <end position="91"/>
    </location>
</feature>
<feature type="region of interest" description="Disordered" evidence="1">
    <location>
        <begin position="17"/>
        <end position="40"/>
    </location>
</feature>
<organism evidence="2 3">
    <name type="scientific">Skeletonema marinoi</name>
    <dbReference type="NCBI Taxonomy" id="267567"/>
    <lineage>
        <taxon>Eukaryota</taxon>
        <taxon>Sar</taxon>
        <taxon>Stramenopiles</taxon>
        <taxon>Ochrophyta</taxon>
        <taxon>Bacillariophyta</taxon>
        <taxon>Coscinodiscophyceae</taxon>
        <taxon>Thalassiosirophycidae</taxon>
        <taxon>Thalassiosirales</taxon>
        <taxon>Skeletonemataceae</taxon>
        <taxon>Skeletonema</taxon>
        <taxon>Skeletonema marinoi-dohrnii complex</taxon>
    </lineage>
</organism>
<comment type="caution">
    <text evidence="2">The sequence shown here is derived from an EMBL/GenBank/DDBJ whole genome shotgun (WGS) entry which is preliminary data.</text>
</comment>
<reference evidence="2" key="1">
    <citation type="submission" date="2023-06" db="EMBL/GenBank/DDBJ databases">
        <title>Survivors Of The Sea: Transcriptome response of Skeletonema marinoi to long-term dormancy.</title>
        <authorList>
            <person name="Pinder M.I.M."/>
            <person name="Kourtchenko O."/>
            <person name="Robertson E.K."/>
            <person name="Larsson T."/>
            <person name="Maumus F."/>
            <person name="Osuna-Cruz C.M."/>
            <person name="Vancaester E."/>
            <person name="Stenow R."/>
            <person name="Vandepoele K."/>
            <person name="Ploug H."/>
            <person name="Bruchert V."/>
            <person name="Godhe A."/>
            <person name="Topel M."/>
        </authorList>
    </citation>
    <scope>NUCLEOTIDE SEQUENCE</scope>
    <source>
        <strain evidence="2">R05AC</strain>
    </source>
</reference>
<evidence type="ECO:0000256" key="1">
    <source>
        <dbReference type="SAM" id="MobiDB-lite"/>
    </source>
</evidence>
<feature type="region of interest" description="Disordered" evidence="1">
    <location>
        <begin position="181"/>
        <end position="200"/>
    </location>
</feature>
<name>A0AAD9D7X7_9STRA</name>